<name>A0A6J7XE86_9CAUD</name>
<dbReference type="EMBL" id="LR798356">
    <property type="protein sequence ID" value="CAB5226172.1"/>
    <property type="molecule type" value="Genomic_DNA"/>
</dbReference>
<protein>
    <submittedName>
        <fullName evidence="1">Uncharacterized protein</fullName>
    </submittedName>
</protein>
<organism evidence="1">
    <name type="scientific">uncultured Caudovirales phage</name>
    <dbReference type="NCBI Taxonomy" id="2100421"/>
    <lineage>
        <taxon>Viruses</taxon>
        <taxon>Duplodnaviria</taxon>
        <taxon>Heunggongvirae</taxon>
        <taxon>Uroviricota</taxon>
        <taxon>Caudoviricetes</taxon>
        <taxon>Peduoviridae</taxon>
        <taxon>Maltschvirus</taxon>
        <taxon>Maltschvirus maltsch</taxon>
    </lineage>
</organism>
<reference evidence="1" key="1">
    <citation type="submission" date="2020-05" db="EMBL/GenBank/DDBJ databases">
        <authorList>
            <person name="Chiriac C."/>
            <person name="Salcher M."/>
            <person name="Ghai R."/>
            <person name="Kavagutti S V."/>
        </authorList>
    </citation>
    <scope>NUCLEOTIDE SEQUENCE</scope>
</reference>
<accession>A0A6J7XE86</accession>
<gene>
    <name evidence="1" type="ORF">UFOVP755_77</name>
</gene>
<proteinExistence type="predicted"/>
<sequence>MADDLGSKNSWFKTTFVKGSIEIYDPSQRQIRDEIGFQFIPRDVVVKYNPNYEFLSAPQGLRNFAQFGSTKPRVISFELMYIGSTQDNDLKGIDNIQKQLKSLVTPTSIDNTKSGTDIVTFQNIRLAPPLVRLKMGNLVQDTTDKLPIGVISSLTIKGLSVSPYGLKLNRFSADIEFTESTTDYGLNFENQVILQEMKAKGKLQ</sequence>
<evidence type="ECO:0000313" key="1">
    <source>
        <dbReference type="EMBL" id="CAB5226172.1"/>
    </source>
</evidence>